<dbReference type="AlphaFoldDB" id="A0AA35R4V9"/>
<dbReference type="GO" id="GO:0006107">
    <property type="term" value="P:oxaloacetate metabolic process"/>
    <property type="evidence" value="ECO:0007669"/>
    <property type="project" value="TreeGrafter"/>
</dbReference>
<dbReference type="InterPro" id="IPR011206">
    <property type="entry name" value="Citrate_lyase_beta/mcl1/mcl2"/>
</dbReference>
<keyword evidence="8" id="KW-1185">Reference proteome</keyword>
<evidence type="ECO:0000313" key="7">
    <source>
        <dbReference type="EMBL" id="CAI8004358.1"/>
    </source>
</evidence>
<feature type="binding site" evidence="5">
    <location>
        <position position="94"/>
    </location>
    <ligand>
        <name>Mg(2+)</name>
        <dbReference type="ChEBI" id="CHEBI:18420"/>
    </ligand>
</feature>
<dbReference type="PIRSF" id="PIRSF015582">
    <property type="entry name" value="Cit_lyase_B"/>
    <property type="match status" value="1"/>
</dbReference>
<sequence length="234" mass="25321">MQLLRSLLFVPGNRANMLDKAVGLRPDAVVPDMEDSVPAAEKANAREMIASFLPTLAETGHQIIPRVNSLHTSVGWRSAAHISFGAPRCGLWVETAGAIVNAFSICRASKRVIAIAFGGEDLTNDMAIPRTESEEEIAYPRSVVAVTARAAGVLALETPYFNYRDDEDRRGGINTSYMSSDEEIEQARRVVDAFAEAEVRGSAATSLDGMVIDVPVVERARKVLSALPQSAYDE</sequence>
<keyword evidence="2 5" id="KW-0479">Metal-binding</keyword>
<dbReference type="EMBL" id="CASHTH010000557">
    <property type="protein sequence ID" value="CAI8004358.1"/>
    <property type="molecule type" value="Genomic_DNA"/>
</dbReference>
<evidence type="ECO:0000256" key="1">
    <source>
        <dbReference type="ARBA" id="ARBA00001946"/>
    </source>
</evidence>
<evidence type="ECO:0000313" key="8">
    <source>
        <dbReference type="Proteomes" id="UP001174909"/>
    </source>
</evidence>
<comment type="cofactor">
    <cofactor evidence="1">
        <name>Mg(2+)</name>
        <dbReference type="ChEBI" id="CHEBI:18420"/>
    </cofactor>
</comment>
<dbReference type="PANTHER" id="PTHR32308">
    <property type="entry name" value="LYASE BETA SUBUNIT, PUTATIVE (AFU_ORTHOLOGUE AFUA_4G13030)-RELATED"/>
    <property type="match status" value="1"/>
</dbReference>
<dbReference type="InterPro" id="IPR005000">
    <property type="entry name" value="Aldolase/citrate-lyase_domain"/>
</dbReference>
<evidence type="ECO:0000259" key="6">
    <source>
        <dbReference type="Pfam" id="PF03328"/>
    </source>
</evidence>
<organism evidence="7 8">
    <name type="scientific">Geodia barretti</name>
    <name type="common">Barrett's horny sponge</name>
    <dbReference type="NCBI Taxonomy" id="519541"/>
    <lineage>
        <taxon>Eukaryota</taxon>
        <taxon>Metazoa</taxon>
        <taxon>Porifera</taxon>
        <taxon>Demospongiae</taxon>
        <taxon>Heteroscleromorpha</taxon>
        <taxon>Tetractinellida</taxon>
        <taxon>Astrophorina</taxon>
        <taxon>Geodiidae</taxon>
        <taxon>Geodia</taxon>
    </lineage>
</organism>
<evidence type="ECO:0000256" key="4">
    <source>
        <dbReference type="PIRSR" id="PIRSR015582-1"/>
    </source>
</evidence>
<dbReference type="GO" id="GO:0000287">
    <property type="term" value="F:magnesium ion binding"/>
    <property type="evidence" value="ECO:0007669"/>
    <property type="project" value="TreeGrafter"/>
</dbReference>
<dbReference type="Gene3D" id="3.20.20.60">
    <property type="entry name" value="Phosphoenolpyruvate-binding domains"/>
    <property type="match status" value="2"/>
</dbReference>
<gene>
    <name evidence="7" type="ORF">GBAR_LOCUS3898</name>
</gene>
<dbReference type="InterPro" id="IPR040442">
    <property type="entry name" value="Pyrv_kinase-like_dom_sf"/>
</dbReference>
<keyword evidence="3 5" id="KW-0460">Magnesium</keyword>
<evidence type="ECO:0000256" key="5">
    <source>
        <dbReference type="PIRSR" id="PIRSR015582-2"/>
    </source>
</evidence>
<reference evidence="7" key="1">
    <citation type="submission" date="2023-03" db="EMBL/GenBank/DDBJ databases">
        <authorList>
            <person name="Steffen K."/>
            <person name="Cardenas P."/>
        </authorList>
    </citation>
    <scope>NUCLEOTIDE SEQUENCE</scope>
</reference>
<feature type="domain" description="HpcH/HpaI aldolase/citrate lyase" evidence="6">
    <location>
        <begin position="5"/>
        <end position="77"/>
    </location>
</feature>
<dbReference type="SUPFAM" id="SSF51621">
    <property type="entry name" value="Phosphoenolpyruvate/pyruvate domain"/>
    <property type="match status" value="1"/>
</dbReference>
<feature type="binding site" evidence="5">
    <location>
        <position position="121"/>
    </location>
    <ligand>
        <name>Mg(2+)</name>
        <dbReference type="ChEBI" id="CHEBI:18420"/>
    </ligand>
</feature>
<dbReference type="GO" id="GO:0016829">
    <property type="term" value="F:lyase activity"/>
    <property type="evidence" value="ECO:0007669"/>
    <property type="project" value="UniProtKB-KW"/>
</dbReference>
<accession>A0AA35R4V9</accession>
<name>A0AA35R4V9_GEOBA</name>
<dbReference type="Pfam" id="PF03328">
    <property type="entry name" value="HpcH_HpaI"/>
    <property type="match status" value="2"/>
</dbReference>
<protein>
    <submittedName>
        <fullName evidence="7">Citrate lyase subunit beta</fullName>
    </submittedName>
</protein>
<proteinExistence type="predicted"/>
<feature type="binding site" evidence="4">
    <location>
        <position position="94"/>
    </location>
    <ligand>
        <name>substrate</name>
    </ligand>
</feature>
<evidence type="ECO:0000256" key="3">
    <source>
        <dbReference type="ARBA" id="ARBA00022842"/>
    </source>
</evidence>
<feature type="domain" description="HpcH/HpaI aldolase/citrate lyase" evidence="6">
    <location>
        <begin position="92"/>
        <end position="168"/>
    </location>
</feature>
<dbReference type="PANTHER" id="PTHR32308:SF0">
    <property type="entry name" value="HPCH_HPAI ALDOLASE_CITRATE LYASE DOMAIN-CONTAINING PROTEIN"/>
    <property type="match status" value="1"/>
</dbReference>
<evidence type="ECO:0000256" key="2">
    <source>
        <dbReference type="ARBA" id="ARBA00022723"/>
    </source>
</evidence>
<dbReference type="InterPro" id="IPR015813">
    <property type="entry name" value="Pyrv/PenolPyrv_kinase-like_dom"/>
</dbReference>
<comment type="caution">
    <text evidence="7">The sequence shown here is derived from an EMBL/GenBank/DDBJ whole genome shotgun (WGS) entry which is preliminary data.</text>
</comment>
<dbReference type="Proteomes" id="UP001174909">
    <property type="component" value="Unassembled WGS sequence"/>
</dbReference>
<keyword evidence="7" id="KW-0456">Lyase</keyword>
<feature type="binding site" evidence="4">
    <location>
        <position position="66"/>
    </location>
    <ligand>
        <name>substrate</name>
    </ligand>
</feature>